<dbReference type="CDD" id="cd06579">
    <property type="entry name" value="TM_PBP1_transp_AraH_like"/>
    <property type="match status" value="1"/>
</dbReference>
<accession>A0ABY6ZAK2</accession>
<dbReference type="PANTHER" id="PTHR32196">
    <property type="entry name" value="ABC TRANSPORTER PERMEASE PROTEIN YPHD-RELATED-RELATED"/>
    <property type="match status" value="1"/>
</dbReference>
<comment type="subcellular location">
    <subcellularLocation>
        <location evidence="1">Cell membrane</location>
        <topology evidence="1">Multi-pass membrane protein</topology>
    </subcellularLocation>
</comment>
<dbReference type="RefSeq" id="WP_268003747.1">
    <property type="nucleotide sequence ID" value="NZ_BSUT01000001.1"/>
</dbReference>
<sequence length="317" mass="33118">MKRVGLNRLENTPWLWSLLASFLMWIVIGVLSKQFSLQTLMINATLATFLAIVGLGQMFVITGGDGGIDLSIPYVMTLTAFLSEGIMNGSNANLLKGILISLVAGLAVGFANSILVVLLKIPSIVATLAMGYIVDTAGLVYAHGFSSGQASPLLQHFVKANFLGVPWMVIATIIVAIIIGVVLNHTPYGRRLLAMGQNKRAAQLAGIRTKRVQSISFLLSGVLAALGGVMLSVYVGGAFLNMGSPYLLESIGAVVIGGTFVSGGKSTVTGTLGGALFLTLVVTLMEVTKLAIGLQYVVEGALVILVLLVANRRTAGA</sequence>
<feature type="transmembrane region" description="Helical" evidence="6">
    <location>
        <begin position="268"/>
        <end position="285"/>
    </location>
</feature>
<dbReference type="Pfam" id="PF02653">
    <property type="entry name" value="BPD_transp_2"/>
    <property type="match status" value="1"/>
</dbReference>
<evidence type="ECO:0000256" key="2">
    <source>
        <dbReference type="ARBA" id="ARBA00022475"/>
    </source>
</evidence>
<feature type="transmembrane region" description="Helical" evidence="6">
    <location>
        <begin position="125"/>
        <end position="144"/>
    </location>
</feature>
<protein>
    <submittedName>
        <fullName evidence="7">ABC transporter permease</fullName>
    </submittedName>
</protein>
<feature type="transmembrane region" description="Helical" evidence="6">
    <location>
        <begin position="291"/>
        <end position="310"/>
    </location>
</feature>
<evidence type="ECO:0000313" key="7">
    <source>
        <dbReference type="EMBL" id="WAH39849.1"/>
    </source>
</evidence>
<evidence type="ECO:0000313" key="8">
    <source>
        <dbReference type="Proteomes" id="UP001164761"/>
    </source>
</evidence>
<feature type="transmembrane region" description="Helical" evidence="6">
    <location>
        <begin position="14"/>
        <end position="31"/>
    </location>
</feature>
<keyword evidence="5 6" id="KW-0472">Membrane</keyword>
<keyword evidence="8" id="KW-1185">Reference proteome</keyword>
<reference evidence="7" key="1">
    <citation type="submission" date="2022-08" db="EMBL/GenBank/DDBJ databases">
        <title>Alicyclobacillus fastidiosus DSM 17978, complete genome.</title>
        <authorList>
            <person name="Wang Q."/>
            <person name="Cai R."/>
            <person name="Wang Z."/>
        </authorList>
    </citation>
    <scope>NUCLEOTIDE SEQUENCE</scope>
    <source>
        <strain evidence="7">DSM 17978</strain>
    </source>
</reference>
<feature type="transmembrane region" description="Helical" evidence="6">
    <location>
        <begin position="243"/>
        <end position="261"/>
    </location>
</feature>
<evidence type="ECO:0000256" key="5">
    <source>
        <dbReference type="ARBA" id="ARBA00023136"/>
    </source>
</evidence>
<feature type="transmembrane region" description="Helical" evidence="6">
    <location>
        <begin position="40"/>
        <end position="61"/>
    </location>
</feature>
<dbReference type="EMBL" id="CP104067">
    <property type="protein sequence ID" value="WAH39849.1"/>
    <property type="molecule type" value="Genomic_DNA"/>
</dbReference>
<gene>
    <name evidence="7" type="ORF">NZD89_15710</name>
</gene>
<keyword evidence="3 6" id="KW-0812">Transmembrane</keyword>
<feature type="transmembrane region" description="Helical" evidence="6">
    <location>
        <begin position="97"/>
        <end position="118"/>
    </location>
</feature>
<name>A0ABY6ZAK2_9BACL</name>
<dbReference type="Proteomes" id="UP001164761">
    <property type="component" value="Chromosome"/>
</dbReference>
<evidence type="ECO:0000256" key="1">
    <source>
        <dbReference type="ARBA" id="ARBA00004651"/>
    </source>
</evidence>
<evidence type="ECO:0000256" key="4">
    <source>
        <dbReference type="ARBA" id="ARBA00022989"/>
    </source>
</evidence>
<keyword evidence="2" id="KW-1003">Cell membrane</keyword>
<keyword evidence="4 6" id="KW-1133">Transmembrane helix</keyword>
<organism evidence="7 8">
    <name type="scientific">Alicyclobacillus fastidiosus</name>
    <dbReference type="NCBI Taxonomy" id="392011"/>
    <lineage>
        <taxon>Bacteria</taxon>
        <taxon>Bacillati</taxon>
        <taxon>Bacillota</taxon>
        <taxon>Bacilli</taxon>
        <taxon>Bacillales</taxon>
        <taxon>Alicyclobacillaceae</taxon>
        <taxon>Alicyclobacillus</taxon>
    </lineage>
</organism>
<proteinExistence type="predicted"/>
<dbReference type="InterPro" id="IPR001851">
    <property type="entry name" value="ABC_transp_permease"/>
</dbReference>
<evidence type="ECO:0000256" key="3">
    <source>
        <dbReference type="ARBA" id="ARBA00022692"/>
    </source>
</evidence>
<feature type="transmembrane region" description="Helical" evidence="6">
    <location>
        <begin position="164"/>
        <end position="183"/>
    </location>
</feature>
<evidence type="ECO:0000256" key="6">
    <source>
        <dbReference type="SAM" id="Phobius"/>
    </source>
</evidence>
<feature type="transmembrane region" description="Helical" evidence="6">
    <location>
        <begin position="217"/>
        <end position="237"/>
    </location>
</feature>